<dbReference type="Pfam" id="PF04545">
    <property type="entry name" value="Sigma70_r4"/>
    <property type="match status" value="1"/>
</dbReference>
<dbReference type="Gene3D" id="1.10.10.10">
    <property type="entry name" value="Winged helix-like DNA-binding domain superfamily/Winged helix DNA-binding domain"/>
    <property type="match status" value="2"/>
</dbReference>
<dbReference type="Pfam" id="PF04542">
    <property type="entry name" value="Sigma70_r2"/>
    <property type="match status" value="1"/>
</dbReference>
<evidence type="ECO:0000256" key="2">
    <source>
        <dbReference type="ARBA" id="ARBA00023082"/>
    </source>
</evidence>
<keyword evidence="7" id="KW-1185">Reference proteome</keyword>
<dbReference type="GO" id="GO:0006352">
    <property type="term" value="P:DNA-templated transcription initiation"/>
    <property type="evidence" value="ECO:0007669"/>
    <property type="project" value="InterPro"/>
</dbReference>
<evidence type="ECO:0000313" key="6">
    <source>
        <dbReference type="EMBL" id="TDR39435.1"/>
    </source>
</evidence>
<dbReference type="GO" id="GO:0003677">
    <property type="term" value="F:DNA binding"/>
    <property type="evidence" value="ECO:0007669"/>
    <property type="project" value="UniProtKB-KW"/>
</dbReference>
<reference evidence="6 7" key="1">
    <citation type="submission" date="2019-03" db="EMBL/GenBank/DDBJ databases">
        <title>Genomic Encyclopedia of Type Strains, Phase IV (KMG-IV): sequencing the most valuable type-strain genomes for metagenomic binning, comparative biology and taxonomic classification.</title>
        <authorList>
            <person name="Goeker M."/>
        </authorList>
    </citation>
    <scope>NUCLEOTIDE SEQUENCE [LARGE SCALE GENOMIC DNA]</scope>
    <source>
        <strain evidence="6 7">DSM 21667</strain>
    </source>
</reference>
<dbReference type="Pfam" id="PF04539">
    <property type="entry name" value="Sigma70_r3"/>
    <property type="match status" value="1"/>
</dbReference>
<keyword evidence="2" id="KW-0731">Sigma factor</keyword>
<dbReference type="CDD" id="cd06171">
    <property type="entry name" value="Sigma70_r4"/>
    <property type="match status" value="1"/>
</dbReference>
<proteinExistence type="predicted"/>
<gene>
    <name evidence="6" type="ORF">DFR29_116137</name>
</gene>
<dbReference type="InterPro" id="IPR036388">
    <property type="entry name" value="WH-like_DNA-bd_sf"/>
</dbReference>
<dbReference type="NCBIfam" id="TIGR02937">
    <property type="entry name" value="sigma70-ECF"/>
    <property type="match status" value="1"/>
</dbReference>
<keyword evidence="4" id="KW-0804">Transcription</keyword>
<dbReference type="PANTHER" id="PTHR30603">
    <property type="entry name" value="RNA POLYMERASE SIGMA FACTOR RPO"/>
    <property type="match status" value="1"/>
</dbReference>
<dbReference type="InterPro" id="IPR000943">
    <property type="entry name" value="RNA_pol_sigma70"/>
</dbReference>
<evidence type="ECO:0000256" key="1">
    <source>
        <dbReference type="ARBA" id="ARBA00023015"/>
    </source>
</evidence>
<dbReference type="PROSITE" id="PS00716">
    <property type="entry name" value="SIGMA70_2"/>
    <property type="match status" value="1"/>
</dbReference>
<keyword evidence="1" id="KW-0805">Transcription regulation</keyword>
<organism evidence="6 7">
    <name type="scientific">Tahibacter aquaticus</name>
    <dbReference type="NCBI Taxonomy" id="520092"/>
    <lineage>
        <taxon>Bacteria</taxon>
        <taxon>Pseudomonadati</taxon>
        <taxon>Pseudomonadota</taxon>
        <taxon>Gammaproteobacteria</taxon>
        <taxon>Lysobacterales</taxon>
        <taxon>Rhodanobacteraceae</taxon>
        <taxon>Tahibacter</taxon>
    </lineage>
</organism>
<name>A0A4R6YP33_9GAMM</name>
<dbReference type="EMBL" id="SNZH01000016">
    <property type="protein sequence ID" value="TDR39435.1"/>
    <property type="molecule type" value="Genomic_DNA"/>
</dbReference>
<dbReference type="InterPro" id="IPR009042">
    <property type="entry name" value="RNA_pol_sigma70_r1_2"/>
</dbReference>
<dbReference type="InterPro" id="IPR050239">
    <property type="entry name" value="Sigma-70_RNA_pol_init_factors"/>
</dbReference>
<dbReference type="InterPro" id="IPR007630">
    <property type="entry name" value="RNA_pol_sigma70_r4"/>
</dbReference>
<dbReference type="GO" id="GO:0016987">
    <property type="term" value="F:sigma factor activity"/>
    <property type="evidence" value="ECO:0007669"/>
    <property type="project" value="UniProtKB-KW"/>
</dbReference>
<comment type="caution">
    <text evidence="6">The sequence shown here is derived from an EMBL/GenBank/DDBJ whole genome shotgun (WGS) entry which is preliminary data.</text>
</comment>
<feature type="domain" description="RNA polymerase sigma-70" evidence="5">
    <location>
        <begin position="264"/>
        <end position="290"/>
    </location>
</feature>
<dbReference type="PANTHER" id="PTHR30603:SF67">
    <property type="entry name" value="RNA POLYMERASE SIGMA FACTOR RPOS"/>
    <property type="match status" value="1"/>
</dbReference>
<dbReference type="SUPFAM" id="SSF88659">
    <property type="entry name" value="Sigma3 and sigma4 domains of RNA polymerase sigma factors"/>
    <property type="match status" value="2"/>
</dbReference>
<dbReference type="Gene3D" id="1.10.601.10">
    <property type="entry name" value="RNA Polymerase Primary Sigma Factor"/>
    <property type="match status" value="1"/>
</dbReference>
<dbReference type="InterPro" id="IPR013324">
    <property type="entry name" value="RNA_pol_sigma_r3/r4-like"/>
</dbReference>
<dbReference type="RefSeq" id="WP_133820901.1">
    <property type="nucleotide sequence ID" value="NZ_SNZH01000016.1"/>
</dbReference>
<dbReference type="FunFam" id="1.10.601.10:FF:000001">
    <property type="entry name" value="RNA polymerase sigma factor SigA"/>
    <property type="match status" value="1"/>
</dbReference>
<dbReference type="OrthoDB" id="9809557at2"/>
<evidence type="ECO:0000256" key="3">
    <source>
        <dbReference type="ARBA" id="ARBA00023125"/>
    </source>
</evidence>
<dbReference type="SUPFAM" id="SSF88946">
    <property type="entry name" value="Sigma2 domain of RNA polymerase sigma factors"/>
    <property type="match status" value="1"/>
</dbReference>
<dbReference type="PRINTS" id="PR00046">
    <property type="entry name" value="SIGMA70FCT"/>
</dbReference>
<evidence type="ECO:0000256" key="4">
    <source>
        <dbReference type="ARBA" id="ARBA00023163"/>
    </source>
</evidence>
<evidence type="ECO:0000313" key="7">
    <source>
        <dbReference type="Proteomes" id="UP000295293"/>
    </source>
</evidence>
<evidence type="ECO:0000259" key="5">
    <source>
        <dbReference type="PROSITE" id="PS00716"/>
    </source>
</evidence>
<dbReference type="InterPro" id="IPR007627">
    <property type="entry name" value="RNA_pol_sigma70_r2"/>
</dbReference>
<protein>
    <submittedName>
        <fullName evidence="6">RNA polymerase RpoS-like sigma 38 subunit</fullName>
    </submittedName>
</protein>
<sequence>MSSPLREEPSLDADDMLALLDAIEPPQGEETRNSTSAYLNEIGLIPLLDASGERGLGERVALGDGEARRQMIEANLRLVVAIARSFVGRGVPLLDLIAEGNLGLIRAVEKFDPARGLRFSTYASWWIRESVQRALMQQGRTVRVPVHVLRELAQALRARRELLLSLGRQPTQEELAQALNKSTGDVAALFCVTEEIRSLDAPMSEADDRALVEQISAETSSVVAGSEFNEIAGGRLPQWLEKLNPRQRLVVERRYGLAGHAAQTLAEIAGELGLTRERVRQIQVEALARLRRIGEADGVGGPEAG</sequence>
<dbReference type="Proteomes" id="UP000295293">
    <property type="component" value="Unassembled WGS sequence"/>
</dbReference>
<dbReference type="InterPro" id="IPR014284">
    <property type="entry name" value="RNA_pol_sigma-70_dom"/>
</dbReference>
<dbReference type="InterPro" id="IPR007624">
    <property type="entry name" value="RNA_pol_sigma70_r3"/>
</dbReference>
<keyword evidence="3" id="KW-0238">DNA-binding</keyword>
<dbReference type="AlphaFoldDB" id="A0A4R6YP33"/>
<dbReference type="InterPro" id="IPR013325">
    <property type="entry name" value="RNA_pol_sigma_r2"/>
</dbReference>
<dbReference type="Pfam" id="PF00140">
    <property type="entry name" value="Sigma70_r1_2"/>
    <property type="match status" value="1"/>
</dbReference>
<accession>A0A4R6YP33</accession>